<feature type="region of interest" description="Disordered" evidence="1">
    <location>
        <begin position="339"/>
        <end position="512"/>
    </location>
</feature>
<feature type="region of interest" description="Disordered" evidence="1">
    <location>
        <begin position="52"/>
        <end position="183"/>
    </location>
</feature>
<dbReference type="Proteomes" id="UP000799302">
    <property type="component" value="Unassembled WGS sequence"/>
</dbReference>
<dbReference type="InterPro" id="IPR011011">
    <property type="entry name" value="Znf_FYVE_PHD"/>
</dbReference>
<feature type="compositionally biased region" description="Polar residues" evidence="1">
    <location>
        <begin position="157"/>
        <end position="175"/>
    </location>
</feature>
<feature type="compositionally biased region" description="Low complexity" evidence="1">
    <location>
        <begin position="446"/>
        <end position="461"/>
    </location>
</feature>
<accession>A0A6A6TW38</accession>
<reference evidence="2" key="1">
    <citation type="journal article" date="2020" name="Stud. Mycol.">
        <title>101 Dothideomycetes genomes: a test case for predicting lifestyles and emergence of pathogens.</title>
        <authorList>
            <person name="Haridas S."/>
            <person name="Albert R."/>
            <person name="Binder M."/>
            <person name="Bloem J."/>
            <person name="Labutti K."/>
            <person name="Salamov A."/>
            <person name="Andreopoulos B."/>
            <person name="Baker S."/>
            <person name="Barry K."/>
            <person name="Bills G."/>
            <person name="Bluhm B."/>
            <person name="Cannon C."/>
            <person name="Castanera R."/>
            <person name="Culley D."/>
            <person name="Daum C."/>
            <person name="Ezra D."/>
            <person name="Gonzalez J."/>
            <person name="Henrissat B."/>
            <person name="Kuo A."/>
            <person name="Liang C."/>
            <person name="Lipzen A."/>
            <person name="Lutzoni F."/>
            <person name="Magnuson J."/>
            <person name="Mondo S."/>
            <person name="Nolan M."/>
            <person name="Ohm R."/>
            <person name="Pangilinan J."/>
            <person name="Park H.-J."/>
            <person name="Ramirez L."/>
            <person name="Alfaro M."/>
            <person name="Sun H."/>
            <person name="Tritt A."/>
            <person name="Yoshinaga Y."/>
            <person name="Zwiers L.-H."/>
            <person name="Turgeon B."/>
            <person name="Goodwin S."/>
            <person name="Spatafora J."/>
            <person name="Crous P."/>
            <person name="Grigoriev I."/>
        </authorList>
    </citation>
    <scope>NUCLEOTIDE SEQUENCE</scope>
    <source>
        <strain evidence="2">CBS 115976</strain>
    </source>
</reference>
<gene>
    <name evidence="2" type="ORF">BT63DRAFT_460803</name>
</gene>
<evidence type="ECO:0000256" key="1">
    <source>
        <dbReference type="SAM" id="MobiDB-lite"/>
    </source>
</evidence>
<feature type="region of interest" description="Disordered" evidence="1">
    <location>
        <begin position="627"/>
        <end position="683"/>
    </location>
</feature>
<feature type="region of interest" description="Disordered" evidence="1">
    <location>
        <begin position="1"/>
        <end position="39"/>
    </location>
</feature>
<feature type="compositionally biased region" description="Polar residues" evidence="1">
    <location>
        <begin position="665"/>
        <end position="683"/>
    </location>
</feature>
<feature type="compositionally biased region" description="Polar residues" evidence="1">
    <location>
        <begin position="429"/>
        <end position="440"/>
    </location>
</feature>
<dbReference type="AlphaFoldDB" id="A0A6A6TW38"/>
<keyword evidence="3" id="KW-1185">Reference proteome</keyword>
<feature type="region of interest" description="Disordered" evidence="1">
    <location>
        <begin position="529"/>
        <end position="615"/>
    </location>
</feature>
<feature type="compositionally biased region" description="Polar residues" evidence="1">
    <location>
        <begin position="1"/>
        <end position="10"/>
    </location>
</feature>
<evidence type="ECO:0008006" key="4">
    <source>
        <dbReference type="Google" id="ProtNLM"/>
    </source>
</evidence>
<feature type="compositionally biased region" description="Low complexity" evidence="1">
    <location>
        <begin position="56"/>
        <end position="69"/>
    </location>
</feature>
<feature type="compositionally biased region" description="Polar residues" evidence="1">
    <location>
        <begin position="86"/>
        <end position="95"/>
    </location>
</feature>
<dbReference type="OrthoDB" id="436852at2759"/>
<sequence>MSVEPSSYGVSNWPLPSPSATPKSSGGHQHPFNTPKAESPTFFVDAYYTPSLKGQTTPVLTPTSATTATFRRSIKNSPLSPDDPQFHQNITTTSKLPLPPVDPSKRLSSSPNLLDSPADFSKAVRPLTRTDEMNPYQLQTPPSGEDTRNHRGLAHPSANTSMSFHQTQDPLSTPSRQPPLNFPGNEFPTPTFQTPFQQPLPISTDFHQFRQFQNAPASAPPVPHGRFMWDNSPQMEQFENQMLQTSQPQFAGNNTMMDEMRNWQHQEVPQQAVHSNFIHQQSPTPVQDGQILEAFSYMTDNGGHAHSTLTARARPSWDPAVPPNVNPNLLFSFSSPVQTVNPSSVGAPIPPPIFDPGSRQPYEQQTRESTRERELVKKTRQQKQQQQQQQQHSRTGSSLGPSNRPALQRSNTDSGFRRLKTKSFDARQAVQTAESIQRKSSPLKRLSQASLSSIPESSSRPSRLRTRLIIDDTGTARTETSLDDDDELPSRRTSTHWPGEEDSSEDDPLITSQRNSFVFSSDLLRAPKHARMDSDDEDGGLYKRPLSSTSLSSLTSRMNATPLGRKVSMEAHRRSSQESFSSSLADQLAGSSQDTIMAPDGDDSDTGDAQSALKKLVGGRVRRDFLDPNATIKPRRAATNPVRSSGFMDITKFPSPPSPSLPYGQATSSNNTPTTDRSNRSTDSIRCSCGATDDSSQSPVIRCHRCSNFVHIRCVFGKRAEERNLKLPPIYVCAFCTGHLRMPSFYGDDEVFGASPLGYKSGSFVG</sequence>
<evidence type="ECO:0000313" key="2">
    <source>
        <dbReference type="EMBL" id="KAF2663686.1"/>
    </source>
</evidence>
<dbReference type="InterPro" id="IPR013083">
    <property type="entry name" value="Znf_RING/FYVE/PHD"/>
</dbReference>
<proteinExistence type="predicted"/>
<feature type="compositionally biased region" description="Polar residues" evidence="1">
    <location>
        <begin position="18"/>
        <end position="27"/>
    </location>
</feature>
<feature type="compositionally biased region" description="Polar residues" evidence="1">
    <location>
        <begin position="392"/>
        <end position="401"/>
    </location>
</feature>
<feature type="compositionally biased region" description="Basic and acidic residues" evidence="1">
    <location>
        <begin position="567"/>
        <end position="576"/>
    </location>
</feature>
<dbReference type="SUPFAM" id="SSF57903">
    <property type="entry name" value="FYVE/PHD zinc finger"/>
    <property type="match status" value="1"/>
</dbReference>
<feature type="compositionally biased region" description="Low complexity" evidence="1">
    <location>
        <begin position="382"/>
        <end position="391"/>
    </location>
</feature>
<organism evidence="2 3">
    <name type="scientific">Microthyrium microscopicum</name>
    <dbReference type="NCBI Taxonomy" id="703497"/>
    <lineage>
        <taxon>Eukaryota</taxon>
        <taxon>Fungi</taxon>
        <taxon>Dikarya</taxon>
        <taxon>Ascomycota</taxon>
        <taxon>Pezizomycotina</taxon>
        <taxon>Dothideomycetes</taxon>
        <taxon>Dothideomycetes incertae sedis</taxon>
        <taxon>Microthyriales</taxon>
        <taxon>Microthyriaceae</taxon>
        <taxon>Microthyrium</taxon>
    </lineage>
</organism>
<dbReference type="EMBL" id="MU004244">
    <property type="protein sequence ID" value="KAF2663686.1"/>
    <property type="molecule type" value="Genomic_DNA"/>
</dbReference>
<evidence type="ECO:0000313" key="3">
    <source>
        <dbReference type="Proteomes" id="UP000799302"/>
    </source>
</evidence>
<protein>
    <recommendedName>
        <fullName evidence="4">Zinc finger PHD-type domain-containing protein</fullName>
    </recommendedName>
</protein>
<feature type="compositionally biased region" description="Basic and acidic residues" evidence="1">
    <location>
        <begin position="365"/>
        <end position="377"/>
    </location>
</feature>
<feature type="compositionally biased region" description="Low complexity" evidence="1">
    <location>
        <begin position="546"/>
        <end position="556"/>
    </location>
</feature>
<name>A0A6A6TW38_9PEZI</name>
<dbReference type="Gene3D" id="3.30.40.10">
    <property type="entry name" value="Zinc/RING finger domain, C3HC4 (zinc finger)"/>
    <property type="match status" value="1"/>
</dbReference>